<dbReference type="PANTHER" id="PTHR36919">
    <property type="entry name" value="BLR1215 PROTEIN"/>
    <property type="match status" value="1"/>
</dbReference>
<feature type="signal peptide" evidence="1">
    <location>
        <begin position="1"/>
        <end position="22"/>
    </location>
</feature>
<dbReference type="RefSeq" id="WP_147224297.1">
    <property type="nucleotide sequence ID" value="NZ_CAJGYY010000001.1"/>
</dbReference>
<dbReference type="Gene3D" id="2.40.128.520">
    <property type="match status" value="1"/>
</dbReference>
<reference evidence="3 4" key="1">
    <citation type="submission" date="2019-08" db="EMBL/GenBank/DDBJ databases">
        <title>Genome sequence of Psychrobacter frigidicola ACAM304 (type strain).</title>
        <authorList>
            <person name="Bowman J.P."/>
        </authorList>
    </citation>
    <scope>NUCLEOTIDE SEQUENCE [LARGE SCALE GENOMIC DNA]</scope>
    <source>
        <strain evidence="3 4">ACAM 304</strain>
    </source>
</reference>
<evidence type="ECO:0000313" key="3">
    <source>
        <dbReference type="EMBL" id="TXD96201.1"/>
    </source>
</evidence>
<keyword evidence="1" id="KW-0732">Signal</keyword>
<dbReference type="Proteomes" id="UP000321903">
    <property type="component" value="Unassembled WGS sequence"/>
</dbReference>
<feature type="domain" description="DUF2147" evidence="2">
    <location>
        <begin position="31"/>
        <end position="126"/>
    </location>
</feature>
<accession>A0A5C7A0L2</accession>
<dbReference type="InterPro" id="IPR019223">
    <property type="entry name" value="DUF2147"/>
</dbReference>
<dbReference type="PANTHER" id="PTHR36919:SF3">
    <property type="entry name" value="BLL5882 PROTEIN"/>
    <property type="match status" value="1"/>
</dbReference>
<protein>
    <submittedName>
        <fullName evidence="3">DUF2147 domain-containing protein</fullName>
    </submittedName>
</protein>
<organism evidence="3 4">
    <name type="scientific">Psychrobacter frigidicola</name>
    <dbReference type="NCBI Taxonomy" id="45611"/>
    <lineage>
        <taxon>Bacteria</taxon>
        <taxon>Pseudomonadati</taxon>
        <taxon>Pseudomonadota</taxon>
        <taxon>Gammaproteobacteria</taxon>
        <taxon>Moraxellales</taxon>
        <taxon>Moraxellaceae</taxon>
        <taxon>Psychrobacter</taxon>
    </lineage>
</organism>
<feature type="chain" id="PRO_5022959648" evidence="1">
    <location>
        <begin position="23"/>
        <end position="127"/>
    </location>
</feature>
<evidence type="ECO:0000313" key="4">
    <source>
        <dbReference type="Proteomes" id="UP000321903"/>
    </source>
</evidence>
<name>A0A5C7A0L2_9GAMM</name>
<sequence length="127" mass="13467">MKLFTKTALAVAGISLATMAFAADPLANTSWQTFEDGQPKGVVKITESNGILTGKLVEANTAKGKQYVGMTVIAGLKADGNGKYSGGTITDPAKNKTYRMTANVNGNTMDLKGYLGPFSRSQTWKKK</sequence>
<dbReference type="AlphaFoldDB" id="A0A5C7A0L2"/>
<evidence type="ECO:0000259" key="2">
    <source>
        <dbReference type="Pfam" id="PF09917"/>
    </source>
</evidence>
<keyword evidence="4" id="KW-1185">Reference proteome</keyword>
<gene>
    <name evidence="3" type="ORF">ES754_11230</name>
</gene>
<comment type="caution">
    <text evidence="3">The sequence shown here is derived from an EMBL/GenBank/DDBJ whole genome shotgun (WGS) entry which is preliminary data.</text>
</comment>
<proteinExistence type="predicted"/>
<dbReference type="OrthoDB" id="9814399at2"/>
<dbReference type="Pfam" id="PF09917">
    <property type="entry name" value="DUF2147"/>
    <property type="match status" value="1"/>
</dbReference>
<dbReference type="EMBL" id="VORZ01000004">
    <property type="protein sequence ID" value="TXD96201.1"/>
    <property type="molecule type" value="Genomic_DNA"/>
</dbReference>
<evidence type="ECO:0000256" key="1">
    <source>
        <dbReference type="SAM" id="SignalP"/>
    </source>
</evidence>